<evidence type="ECO:0000256" key="5">
    <source>
        <dbReference type="ARBA" id="ARBA00004692"/>
    </source>
</evidence>
<dbReference type="GO" id="GO:0043752">
    <property type="term" value="F:adenosylcobinamide kinase activity"/>
    <property type="evidence" value="ECO:0007669"/>
    <property type="project" value="UniProtKB-EC"/>
</dbReference>
<dbReference type="PANTHER" id="PTHR34848">
    <property type="match status" value="1"/>
</dbReference>
<evidence type="ECO:0000313" key="20">
    <source>
        <dbReference type="EMBL" id="SDC63329.1"/>
    </source>
</evidence>
<evidence type="ECO:0000256" key="8">
    <source>
        <dbReference type="ARBA" id="ARBA00012016"/>
    </source>
</evidence>
<dbReference type="Proteomes" id="UP000198943">
    <property type="component" value="Unassembled WGS sequence"/>
</dbReference>
<dbReference type="EC" id="2.7.7.62" evidence="9"/>
<dbReference type="SUPFAM" id="SSF52540">
    <property type="entry name" value="P-loop containing nucleoside triphosphate hydrolases"/>
    <property type="match status" value="1"/>
</dbReference>
<dbReference type="CDD" id="cd00544">
    <property type="entry name" value="CobU"/>
    <property type="match status" value="1"/>
</dbReference>
<evidence type="ECO:0000256" key="17">
    <source>
        <dbReference type="ARBA" id="ARBA00030571"/>
    </source>
</evidence>
<feature type="binding site" evidence="19">
    <location>
        <begin position="54"/>
        <end position="57"/>
    </location>
    <ligand>
        <name>GTP</name>
        <dbReference type="ChEBI" id="CHEBI:37565"/>
    </ligand>
</feature>
<organism evidence="20 21">
    <name type="scientific">Succiniclasticum ruminis</name>
    <dbReference type="NCBI Taxonomy" id="40841"/>
    <lineage>
        <taxon>Bacteria</taxon>
        <taxon>Bacillati</taxon>
        <taxon>Bacillota</taxon>
        <taxon>Negativicutes</taxon>
        <taxon>Acidaminococcales</taxon>
        <taxon>Acidaminococcaceae</taxon>
        <taxon>Succiniclasticum</taxon>
    </lineage>
</organism>
<dbReference type="GO" id="GO:0005524">
    <property type="term" value="F:ATP binding"/>
    <property type="evidence" value="ECO:0007669"/>
    <property type="project" value="UniProtKB-KW"/>
</dbReference>
<dbReference type="NCBIfam" id="NF004469">
    <property type="entry name" value="PRK05800.1"/>
    <property type="match status" value="1"/>
</dbReference>
<dbReference type="InterPro" id="IPR003203">
    <property type="entry name" value="CobU/CobP"/>
</dbReference>
<sequence length="190" mass="21137">MSKENKLVLVLGGARSGKSEFAEKFVLHAGNLCGYIATAEILDEEMAERVKLHKARREKRWITFEAPYDAEKIFPEAGERTDAILFDDITLYLSNMLYGNDAPRGTTAEKAAVVRQRMQALLDAAKACGRTVVFVSNEVGNGIVPDNAMAREYRDISGWVNQQIGEAADQVFYVVAGQAVDIKRLAFRFE</sequence>
<name>A0A1G6N651_9FIRM</name>
<reference evidence="21" key="1">
    <citation type="submission" date="2016-10" db="EMBL/GenBank/DDBJ databases">
        <authorList>
            <person name="Varghese N."/>
            <person name="Submissions S."/>
        </authorList>
    </citation>
    <scope>NUCLEOTIDE SEQUENCE [LARGE SCALE GENOMIC DNA]</scope>
    <source>
        <strain evidence="21">DSM 11005</strain>
    </source>
</reference>
<protein>
    <recommendedName>
        <fullName evidence="16">Adenosylcobinamide kinase</fullName>
        <ecNumber evidence="8">2.7.1.156</ecNumber>
        <ecNumber evidence="9">2.7.7.62</ecNumber>
    </recommendedName>
    <alternativeName>
        <fullName evidence="17">Adenosylcobinamide-phosphate guanylyltransferase</fullName>
    </alternativeName>
</protein>
<evidence type="ECO:0000256" key="11">
    <source>
        <dbReference type="ARBA" id="ARBA00022679"/>
    </source>
</evidence>
<keyword evidence="15 19" id="KW-0342">GTP-binding</keyword>
<dbReference type="PANTHER" id="PTHR34848:SF1">
    <property type="entry name" value="BIFUNCTIONAL ADENOSYLCOBALAMIN BIOSYNTHESIS PROTEIN COBU"/>
    <property type="match status" value="1"/>
</dbReference>
<feature type="active site" description="GMP-histidine intermediate" evidence="18">
    <location>
        <position position="53"/>
    </location>
</feature>
<evidence type="ECO:0000256" key="10">
    <source>
        <dbReference type="ARBA" id="ARBA00022573"/>
    </source>
</evidence>
<dbReference type="OrthoDB" id="9799422at2"/>
<comment type="catalytic activity">
    <reaction evidence="1">
        <text>adenosylcob(III)inamide + ATP = adenosylcob(III)inamide phosphate + ADP + H(+)</text>
        <dbReference type="Rhea" id="RHEA:15769"/>
        <dbReference type="ChEBI" id="CHEBI:2480"/>
        <dbReference type="ChEBI" id="CHEBI:15378"/>
        <dbReference type="ChEBI" id="CHEBI:30616"/>
        <dbReference type="ChEBI" id="CHEBI:58502"/>
        <dbReference type="ChEBI" id="CHEBI:456216"/>
        <dbReference type="EC" id="2.7.1.156"/>
    </reaction>
</comment>
<keyword evidence="12 19" id="KW-0547">Nucleotide-binding</keyword>
<keyword evidence="21" id="KW-1185">Reference proteome</keyword>
<accession>A0A1G6N651</accession>
<feature type="binding site" evidence="19">
    <location>
        <begin position="37"/>
        <end position="39"/>
    </location>
    <ligand>
        <name>GTP</name>
        <dbReference type="ChEBI" id="CHEBI:37565"/>
    </ligand>
</feature>
<proteinExistence type="inferred from homology"/>
<keyword evidence="13 20" id="KW-0418">Kinase</keyword>
<evidence type="ECO:0000256" key="7">
    <source>
        <dbReference type="ARBA" id="ARBA00007490"/>
    </source>
</evidence>
<feature type="binding site" evidence="19">
    <location>
        <position position="65"/>
    </location>
    <ligand>
        <name>GTP</name>
        <dbReference type="ChEBI" id="CHEBI:37565"/>
    </ligand>
</feature>
<evidence type="ECO:0000256" key="19">
    <source>
        <dbReference type="PIRSR" id="PIRSR006135-2"/>
    </source>
</evidence>
<evidence type="ECO:0000256" key="15">
    <source>
        <dbReference type="ARBA" id="ARBA00023134"/>
    </source>
</evidence>
<dbReference type="Pfam" id="PF02283">
    <property type="entry name" value="CobU"/>
    <property type="match status" value="1"/>
</dbReference>
<evidence type="ECO:0000256" key="1">
    <source>
        <dbReference type="ARBA" id="ARBA00000312"/>
    </source>
</evidence>
<evidence type="ECO:0000256" key="6">
    <source>
        <dbReference type="ARBA" id="ARBA00005159"/>
    </source>
</evidence>
<evidence type="ECO:0000256" key="18">
    <source>
        <dbReference type="PIRSR" id="PIRSR006135-1"/>
    </source>
</evidence>
<evidence type="ECO:0000256" key="3">
    <source>
        <dbReference type="ARBA" id="ARBA00001522"/>
    </source>
</evidence>
<dbReference type="Gene3D" id="3.40.50.300">
    <property type="entry name" value="P-loop containing nucleotide triphosphate hydrolases"/>
    <property type="match status" value="1"/>
</dbReference>
<dbReference type="RefSeq" id="WP_093730843.1">
    <property type="nucleotide sequence ID" value="NZ_FMYW01000012.1"/>
</dbReference>
<evidence type="ECO:0000256" key="13">
    <source>
        <dbReference type="ARBA" id="ARBA00022777"/>
    </source>
</evidence>
<keyword evidence="10" id="KW-0169">Cobalamin biosynthesis</keyword>
<evidence type="ECO:0000256" key="9">
    <source>
        <dbReference type="ARBA" id="ARBA00012523"/>
    </source>
</evidence>
<dbReference type="GO" id="GO:0008820">
    <property type="term" value="F:cobinamide phosphate guanylyltransferase activity"/>
    <property type="evidence" value="ECO:0007669"/>
    <property type="project" value="UniProtKB-EC"/>
</dbReference>
<evidence type="ECO:0000256" key="4">
    <source>
        <dbReference type="ARBA" id="ARBA00003889"/>
    </source>
</evidence>
<comment type="similarity">
    <text evidence="7">Belongs to the CobU/CobP family.</text>
</comment>
<keyword evidence="20" id="KW-0548">Nucleotidyltransferase</keyword>
<comment type="catalytic activity">
    <reaction evidence="3">
        <text>adenosylcob(III)inamide + GTP = adenosylcob(III)inamide phosphate + GDP + H(+)</text>
        <dbReference type="Rhea" id="RHEA:15765"/>
        <dbReference type="ChEBI" id="CHEBI:2480"/>
        <dbReference type="ChEBI" id="CHEBI:15378"/>
        <dbReference type="ChEBI" id="CHEBI:37565"/>
        <dbReference type="ChEBI" id="CHEBI:58189"/>
        <dbReference type="ChEBI" id="CHEBI:58502"/>
        <dbReference type="EC" id="2.7.1.156"/>
    </reaction>
</comment>
<evidence type="ECO:0000313" key="21">
    <source>
        <dbReference type="Proteomes" id="UP000198943"/>
    </source>
</evidence>
<feature type="binding site" evidence="19">
    <location>
        <begin position="12"/>
        <end position="19"/>
    </location>
    <ligand>
        <name>GTP</name>
        <dbReference type="ChEBI" id="CHEBI:37565"/>
    </ligand>
</feature>
<evidence type="ECO:0000256" key="14">
    <source>
        <dbReference type="ARBA" id="ARBA00022840"/>
    </source>
</evidence>
<dbReference type="AlphaFoldDB" id="A0A1G6N651"/>
<evidence type="ECO:0000256" key="16">
    <source>
        <dbReference type="ARBA" id="ARBA00029570"/>
    </source>
</evidence>
<dbReference type="InterPro" id="IPR027417">
    <property type="entry name" value="P-loop_NTPase"/>
</dbReference>
<dbReference type="GO" id="GO:0009236">
    <property type="term" value="P:cobalamin biosynthetic process"/>
    <property type="evidence" value="ECO:0007669"/>
    <property type="project" value="UniProtKB-UniPathway"/>
</dbReference>
<gene>
    <name evidence="20" type="ORF">SAMN04487864_11235</name>
</gene>
<dbReference type="EC" id="2.7.1.156" evidence="8"/>
<comment type="function">
    <text evidence="4">Catalyzes ATP-dependent phosphorylation of adenosylcobinamide and addition of GMP to adenosylcobinamide phosphate.</text>
</comment>
<comment type="catalytic activity">
    <reaction evidence="2">
        <text>adenosylcob(III)inamide phosphate + GTP + H(+) = adenosylcob(III)inamide-GDP + diphosphate</text>
        <dbReference type="Rhea" id="RHEA:22712"/>
        <dbReference type="ChEBI" id="CHEBI:15378"/>
        <dbReference type="ChEBI" id="CHEBI:33019"/>
        <dbReference type="ChEBI" id="CHEBI:37565"/>
        <dbReference type="ChEBI" id="CHEBI:58502"/>
        <dbReference type="ChEBI" id="CHEBI:60487"/>
        <dbReference type="EC" id="2.7.7.62"/>
    </reaction>
</comment>
<evidence type="ECO:0000256" key="2">
    <source>
        <dbReference type="ARBA" id="ARBA00000711"/>
    </source>
</evidence>
<dbReference type="GO" id="GO:0005525">
    <property type="term" value="F:GTP binding"/>
    <property type="evidence" value="ECO:0007669"/>
    <property type="project" value="UniProtKB-KW"/>
</dbReference>
<dbReference type="EMBL" id="FMYW01000012">
    <property type="protein sequence ID" value="SDC63329.1"/>
    <property type="molecule type" value="Genomic_DNA"/>
</dbReference>
<comment type="pathway">
    <text evidence="5">Cofactor biosynthesis; adenosylcobalamin biosynthesis; adenosylcobalamin from cob(II)yrinate a,c-diamide: step 6/7.</text>
</comment>
<feature type="binding site" evidence="19">
    <location>
        <position position="87"/>
    </location>
    <ligand>
        <name>GTP</name>
        <dbReference type="ChEBI" id="CHEBI:37565"/>
    </ligand>
</feature>
<keyword evidence="14" id="KW-0067">ATP-binding</keyword>
<keyword evidence="11 20" id="KW-0808">Transferase</keyword>
<comment type="pathway">
    <text evidence="6">Cofactor biosynthesis; adenosylcobalamin biosynthesis; adenosylcobalamin from cob(II)yrinate a,c-diamide: step 5/7.</text>
</comment>
<dbReference type="PIRSF" id="PIRSF006135">
    <property type="entry name" value="CobU"/>
    <property type="match status" value="1"/>
</dbReference>
<evidence type="ECO:0000256" key="12">
    <source>
        <dbReference type="ARBA" id="ARBA00022741"/>
    </source>
</evidence>
<dbReference type="UniPathway" id="UPA00148">
    <property type="reaction ID" value="UER00236"/>
</dbReference>